<comment type="caution">
    <text evidence="4">The sequence shown here is derived from an EMBL/GenBank/DDBJ whole genome shotgun (WGS) entry which is preliminary data.</text>
</comment>
<dbReference type="Pfam" id="PF00571">
    <property type="entry name" value="CBS"/>
    <property type="match status" value="2"/>
</dbReference>
<dbReference type="SMART" id="SM00116">
    <property type="entry name" value="CBS"/>
    <property type="match status" value="1"/>
</dbReference>
<protein>
    <submittedName>
        <fullName evidence="4">Inosine-5-monophosphate dehydrogenase</fullName>
    </submittedName>
</protein>
<dbReference type="OrthoDB" id="384703at2"/>
<evidence type="ECO:0000256" key="2">
    <source>
        <dbReference type="PROSITE-ProRule" id="PRU00703"/>
    </source>
</evidence>
<feature type="domain" description="CBS" evidence="3">
    <location>
        <begin position="8"/>
        <end position="67"/>
    </location>
</feature>
<dbReference type="PANTHER" id="PTHR43080">
    <property type="entry name" value="CBS DOMAIN-CONTAINING PROTEIN CBSX3, MITOCHONDRIAL"/>
    <property type="match status" value="1"/>
</dbReference>
<name>A0A1E5G139_9FIRM</name>
<evidence type="ECO:0000313" key="4">
    <source>
        <dbReference type="EMBL" id="OEF96544.1"/>
    </source>
</evidence>
<dbReference type="PANTHER" id="PTHR43080:SF26">
    <property type="entry name" value="REGULATORY PROTEIN"/>
    <property type="match status" value="1"/>
</dbReference>
<organism evidence="4 5">
    <name type="scientific">Desulfuribacillus alkaliarsenatis</name>
    <dbReference type="NCBI Taxonomy" id="766136"/>
    <lineage>
        <taxon>Bacteria</taxon>
        <taxon>Bacillati</taxon>
        <taxon>Bacillota</taxon>
        <taxon>Desulfuribacillia</taxon>
        <taxon>Desulfuribacillales</taxon>
        <taxon>Desulfuribacillaceae</taxon>
        <taxon>Desulfuribacillus</taxon>
    </lineage>
</organism>
<dbReference type="InterPro" id="IPR051257">
    <property type="entry name" value="Diverse_CBS-Domain"/>
</dbReference>
<accession>A0A1E5G139</accession>
<dbReference type="EMBL" id="MIJE01000031">
    <property type="protein sequence ID" value="OEF96544.1"/>
    <property type="molecule type" value="Genomic_DNA"/>
</dbReference>
<dbReference type="PROSITE" id="PS51371">
    <property type="entry name" value="CBS"/>
    <property type="match status" value="1"/>
</dbReference>
<dbReference type="AlphaFoldDB" id="A0A1E5G139"/>
<keyword evidence="5" id="KW-1185">Reference proteome</keyword>
<dbReference type="Gene3D" id="3.10.580.10">
    <property type="entry name" value="CBS-domain"/>
    <property type="match status" value="1"/>
</dbReference>
<gene>
    <name evidence="4" type="ORF">BHF68_07805</name>
</gene>
<reference evidence="4 5" key="1">
    <citation type="submission" date="2016-09" db="EMBL/GenBank/DDBJ databases">
        <title>Draft genome sequence for the type strain of Desulfuribacillus alkaliarsenatis AHT28, an obligately anaerobic, sulfidogenic bacterium isolated from Russian soda lake sediments.</title>
        <authorList>
            <person name="Abin C.A."/>
            <person name="Hollibaugh J.T."/>
        </authorList>
    </citation>
    <scope>NUCLEOTIDE SEQUENCE [LARGE SCALE GENOMIC DNA]</scope>
    <source>
        <strain evidence="4 5">AHT28</strain>
    </source>
</reference>
<dbReference type="InterPro" id="IPR000644">
    <property type="entry name" value="CBS_dom"/>
</dbReference>
<dbReference type="Proteomes" id="UP000094296">
    <property type="component" value="Unassembled WGS sequence"/>
</dbReference>
<dbReference type="RefSeq" id="WP_069643553.1">
    <property type="nucleotide sequence ID" value="NZ_MIJE01000031.1"/>
</dbReference>
<dbReference type="SUPFAM" id="SSF54631">
    <property type="entry name" value="CBS-domain pair"/>
    <property type="match status" value="1"/>
</dbReference>
<evidence type="ECO:0000259" key="3">
    <source>
        <dbReference type="PROSITE" id="PS51371"/>
    </source>
</evidence>
<sequence>MKNIAFFLLPKAEVTYVYEDSTMRQVLDKMEFEKHPAIPILNHEGKYVGTITEGDLLWKVKNTPNLSFKNSRSVLLKHIERRKTNQSVHIDADIDDLLTLAISQNFVPVVDDQDVFIGIIRRKEIIEYCKKLVNNIRESEGKVDER</sequence>
<evidence type="ECO:0000313" key="5">
    <source>
        <dbReference type="Proteomes" id="UP000094296"/>
    </source>
</evidence>
<dbReference type="CDD" id="cd09834">
    <property type="entry name" value="CBS_pair_bac"/>
    <property type="match status" value="1"/>
</dbReference>
<proteinExistence type="predicted"/>
<keyword evidence="1 2" id="KW-0129">CBS domain</keyword>
<dbReference type="InterPro" id="IPR046342">
    <property type="entry name" value="CBS_dom_sf"/>
</dbReference>
<dbReference type="STRING" id="766136.BHF68_07805"/>
<evidence type="ECO:0000256" key="1">
    <source>
        <dbReference type="ARBA" id="ARBA00023122"/>
    </source>
</evidence>